<dbReference type="EMBL" id="JBDODL010000023">
    <property type="protein sequence ID" value="MES1918173.1"/>
    <property type="molecule type" value="Genomic_DNA"/>
</dbReference>
<gene>
    <name evidence="2" type="ORF">MHBO_005285</name>
</gene>
<keyword evidence="1" id="KW-0472">Membrane</keyword>
<organism evidence="2 3">
    <name type="scientific">Bonamia ostreae</name>
    <dbReference type="NCBI Taxonomy" id="126728"/>
    <lineage>
        <taxon>Eukaryota</taxon>
        <taxon>Sar</taxon>
        <taxon>Rhizaria</taxon>
        <taxon>Endomyxa</taxon>
        <taxon>Ascetosporea</taxon>
        <taxon>Haplosporida</taxon>
        <taxon>Bonamia</taxon>
    </lineage>
</organism>
<evidence type="ECO:0000256" key="1">
    <source>
        <dbReference type="SAM" id="Phobius"/>
    </source>
</evidence>
<proteinExistence type="predicted"/>
<comment type="caution">
    <text evidence="2">The sequence shown here is derived from an EMBL/GenBank/DDBJ whole genome shotgun (WGS) entry which is preliminary data.</text>
</comment>
<dbReference type="Proteomes" id="UP001439008">
    <property type="component" value="Unassembled WGS sequence"/>
</dbReference>
<accession>A0ABV2AFM0</accession>
<sequence length="152" mass="18315">MFGTIKLKIEMDHLIFILLSVLFVICCFLILYMISHRQNFLLVNSFGEKFLINLIQNDKILRKECISKFERREVTEYEIRHAMHKAFHLFLEVKNLEEHVKQSNAYTFDKYEKKITEKLPKYTSSCVNFVKKLTRYIIVKNRSRELIKGLLY</sequence>
<name>A0ABV2AFM0_9EUKA</name>
<reference evidence="2 3" key="1">
    <citation type="journal article" date="2024" name="BMC Biol.">
        <title>Comparative genomics of Ascetosporea gives new insight into the evolutionary basis for animal parasitism in Rhizaria.</title>
        <authorList>
            <person name="Hiltunen Thoren M."/>
            <person name="Onut-Brannstrom I."/>
            <person name="Alfjorden A."/>
            <person name="Peckova H."/>
            <person name="Swords F."/>
            <person name="Hooper C."/>
            <person name="Holzer A.S."/>
            <person name="Bass D."/>
            <person name="Burki F."/>
        </authorList>
    </citation>
    <scope>NUCLEOTIDE SEQUENCE [LARGE SCALE GENOMIC DNA]</scope>
    <source>
        <strain evidence="2">20-A016</strain>
    </source>
</reference>
<feature type="transmembrane region" description="Helical" evidence="1">
    <location>
        <begin position="14"/>
        <end position="34"/>
    </location>
</feature>
<protein>
    <submittedName>
        <fullName evidence="2">Uncharacterized protein</fullName>
    </submittedName>
</protein>
<keyword evidence="3" id="KW-1185">Reference proteome</keyword>
<evidence type="ECO:0000313" key="3">
    <source>
        <dbReference type="Proteomes" id="UP001439008"/>
    </source>
</evidence>
<keyword evidence="1" id="KW-1133">Transmembrane helix</keyword>
<keyword evidence="1" id="KW-0812">Transmembrane</keyword>
<evidence type="ECO:0000313" key="2">
    <source>
        <dbReference type="EMBL" id="MES1918173.1"/>
    </source>
</evidence>